<dbReference type="KEGG" id="vg:60322940"/>
<dbReference type="RefSeq" id="YP_009951502.1">
    <property type="nucleotide sequence ID" value="NC_051602.1"/>
</dbReference>
<dbReference type="EMBL" id="KY945355">
    <property type="protein sequence ID" value="ARQ95469.1"/>
    <property type="molecule type" value="Genomic_DNA"/>
</dbReference>
<evidence type="ECO:0000313" key="1">
    <source>
        <dbReference type="EMBL" id="ARQ95469.1"/>
    </source>
</evidence>
<organism evidence="1 2">
    <name type="scientific">Mycobacterium phage Shandong1</name>
    <dbReference type="NCBI Taxonomy" id="1983447"/>
    <lineage>
        <taxon>Viruses</taxon>
        <taxon>Duplodnaviria</taxon>
        <taxon>Heunggongvirae</taxon>
        <taxon>Uroviricota</taxon>
        <taxon>Caudoviricetes</taxon>
        <taxon>Weiservirinae</taxon>
        <taxon>Unicornvirus</taxon>
        <taxon>Unicornvirus shandong1</taxon>
    </lineage>
</organism>
<dbReference type="GeneID" id="60322940"/>
<dbReference type="Proteomes" id="UP000226045">
    <property type="component" value="Segment"/>
</dbReference>
<proteinExistence type="predicted"/>
<evidence type="ECO:0000313" key="2">
    <source>
        <dbReference type="Proteomes" id="UP000226045"/>
    </source>
</evidence>
<accession>A0A1X9SHE2</accession>
<name>A0A1X9SHE2_9CAUD</name>
<protein>
    <submittedName>
        <fullName evidence="1">Uncharacterized protein</fullName>
    </submittedName>
</protein>
<sequence>MTDRVITQTAPYPDALVALVAALTYRPGWTFTLTDADFSEWAGLTLVIESEQPDALQPGETSTIAYQFSVPAEVHDERGWQAWVFDRIADAERHERCEWFRIGDARPYFPQHVPIADGYRAERTQ</sequence>
<reference evidence="1 2" key="1">
    <citation type="submission" date="2017-04" db="EMBL/GenBank/DDBJ databases">
        <title>The genome sequence of mycobacteriophage Shandong1.</title>
        <authorList>
            <person name="Fan X."/>
            <person name="Zhao Z."/>
            <person name="Zhao K."/>
            <person name="Song S."/>
            <person name="Li J."/>
            <person name="Xie J."/>
        </authorList>
    </citation>
    <scope>NUCLEOTIDE SEQUENCE [LARGE SCALE GENOMIC DNA]</scope>
</reference>
<keyword evidence="2" id="KW-1185">Reference proteome</keyword>